<accession>A0A2G1XLN0</accession>
<dbReference type="AlphaFoldDB" id="A0A2G1XLN0"/>
<comment type="similarity">
    <text evidence="3">Belongs to the class-V pyridoxal-phosphate-dependent aminotransferase family.</text>
</comment>
<dbReference type="GO" id="GO:0008483">
    <property type="term" value="F:transaminase activity"/>
    <property type="evidence" value="ECO:0007669"/>
    <property type="project" value="UniProtKB-KW"/>
</dbReference>
<evidence type="ECO:0000256" key="2">
    <source>
        <dbReference type="ARBA" id="ARBA00022898"/>
    </source>
</evidence>
<keyword evidence="6" id="KW-0032">Aminotransferase</keyword>
<dbReference type="InterPro" id="IPR015424">
    <property type="entry name" value="PyrdxlP-dep_Trfase"/>
</dbReference>
<dbReference type="Pfam" id="PF00266">
    <property type="entry name" value="Aminotran_5"/>
    <property type="match status" value="1"/>
</dbReference>
<dbReference type="InterPro" id="IPR015421">
    <property type="entry name" value="PyrdxlP-dep_Trfase_major"/>
</dbReference>
<proteinExistence type="inferred from homology"/>
<dbReference type="InterPro" id="IPR000192">
    <property type="entry name" value="Aminotrans_V_dom"/>
</dbReference>
<keyword evidence="2" id="KW-0663">Pyridoxal phosphate</keyword>
<dbReference type="PROSITE" id="PS00595">
    <property type="entry name" value="AA_TRANSFER_CLASS_5"/>
    <property type="match status" value="1"/>
</dbReference>
<dbReference type="Gene3D" id="3.90.1150.10">
    <property type="entry name" value="Aspartate Aminotransferase, domain 1"/>
    <property type="match status" value="1"/>
</dbReference>
<dbReference type="InterPro" id="IPR020578">
    <property type="entry name" value="Aminotrans_V_PyrdxlP_BS"/>
</dbReference>
<evidence type="ECO:0000313" key="7">
    <source>
        <dbReference type="Proteomes" id="UP000222531"/>
    </source>
</evidence>
<reference evidence="6 7" key="1">
    <citation type="journal article" date="2017" name="Biochemistry">
        <title>Identification of the Biosynthetic Pathway for the Antibiotic Bicyclomycin.</title>
        <authorList>
            <person name="Patteson J."/>
            <person name="Cai W."/>
            <person name="Johnson R.A."/>
            <person name="Santa Maria K."/>
            <person name="Li B."/>
        </authorList>
    </citation>
    <scope>NUCLEOTIDE SEQUENCE [LARGE SCALE GENOMIC DNA]</scope>
    <source>
        <strain evidence="6 7">ATCC 21532</strain>
    </source>
</reference>
<keyword evidence="7" id="KW-1185">Reference proteome</keyword>
<organism evidence="6 7">
    <name type="scientific">Streptomyces cinnamoneus</name>
    <name type="common">Streptoverticillium cinnamoneum</name>
    <dbReference type="NCBI Taxonomy" id="53446"/>
    <lineage>
        <taxon>Bacteria</taxon>
        <taxon>Bacillati</taxon>
        <taxon>Actinomycetota</taxon>
        <taxon>Actinomycetes</taxon>
        <taxon>Kitasatosporales</taxon>
        <taxon>Streptomycetaceae</taxon>
        <taxon>Streptomyces</taxon>
        <taxon>Streptomyces cinnamoneus group</taxon>
    </lineage>
</organism>
<evidence type="ECO:0000256" key="4">
    <source>
        <dbReference type="RuleBase" id="RU004504"/>
    </source>
</evidence>
<dbReference type="Gene3D" id="3.40.640.10">
    <property type="entry name" value="Type I PLP-dependent aspartate aminotransferase-like (Major domain)"/>
    <property type="match status" value="1"/>
</dbReference>
<keyword evidence="6" id="KW-0808">Transferase</keyword>
<evidence type="ECO:0000313" key="6">
    <source>
        <dbReference type="EMBL" id="PHQ52110.1"/>
    </source>
</evidence>
<protein>
    <submittedName>
        <fullName evidence="6">Aminotransferase</fullName>
    </submittedName>
</protein>
<dbReference type="RefSeq" id="WP_099198669.1">
    <property type="nucleotide sequence ID" value="NZ_JBIRXA010000008.1"/>
</dbReference>
<dbReference type="Proteomes" id="UP000222531">
    <property type="component" value="Unassembled WGS sequence"/>
</dbReference>
<dbReference type="PANTHER" id="PTHR43586:SF24">
    <property type="entry name" value="BLR4730 PROTEIN"/>
    <property type="match status" value="1"/>
</dbReference>
<dbReference type="OrthoDB" id="9808002at2"/>
<gene>
    <name evidence="6" type="ORF">BLA24_09310</name>
</gene>
<dbReference type="InterPro" id="IPR015422">
    <property type="entry name" value="PyrdxlP-dep_Trfase_small"/>
</dbReference>
<evidence type="ECO:0000259" key="5">
    <source>
        <dbReference type="Pfam" id="PF00266"/>
    </source>
</evidence>
<name>A0A2G1XLN0_STRCJ</name>
<feature type="domain" description="Aminotransferase class V" evidence="5">
    <location>
        <begin position="19"/>
        <end position="380"/>
    </location>
</feature>
<dbReference type="PANTHER" id="PTHR43586">
    <property type="entry name" value="CYSTEINE DESULFURASE"/>
    <property type="match status" value="1"/>
</dbReference>
<comment type="caution">
    <text evidence="6">The sequence shown here is derived from an EMBL/GenBank/DDBJ whole genome shotgun (WGS) entry which is preliminary data.</text>
</comment>
<evidence type="ECO:0000256" key="1">
    <source>
        <dbReference type="ARBA" id="ARBA00001933"/>
    </source>
</evidence>
<sequence>MDVTALRRETPGCAHRVHLNNAGAGLLSRRTLETMTAHLELEARIGGYEAATERTRDIEETYALVAELVGGKARDVALFDNATHAWQAAFYSLAFGPGDRILTGRSEYGSNVLAYLQVAQRTGAEVVVVPDDEHGQLDVTALANLIDERTKLVGVSHVPTGGGLVNPAAGIGRVTRSAGVPFLLDATQSVGQFPVDVHAIGCDMLTATGRKFLRGPRGTGFLWVGPRMLDRLEPHVNETAASVWDGKRGFTWREGARRFGTWEMGYAGVLGLGSAVRQALDLGLDAIGERATALGAALRERIDAVPGARTYDLGRERCAIVTAKVDGVAAADVKAELTRHGINVTVTPPEQSLFDTEDRGVHPLVRLSPHYYNTEDELDRAVDVLTGLARRGQPR</sequence>
<comment type="cofactor">
    <cofactor evidence="1 4">
        <name>pyridoxal 5'-phosphate</name>
        <dbReference type="ChEBI" id="CHEBI:597326"/>
    </cofactor>
</comment>
<evidence type="ECO:0000256" key="3">
    <source>
        <dbReference type="RuleBase" id="RU004075"/>
    </source>
</evidence>
<dbReference type="SUPFAM" id="SSF53383">
    <property type="entry name" value="PLP-dependent transferases"/>
    <property type="match status" value="1"/>
</dbReference>
<dbReference type="EMBL" id="NHZO01000097">
    <property type="protein sequence ID" value="PHQ52110.1"/>
    <property type="molecule type" value="Genomic_DNA"/>
</dbReference>